<proteinExistence type="predicted"/>
<organism evidence="1 2">
    <name type="scientific">Carboxylicivirga linearis</name>
    <dbReference type="NCBI Taxonomy" id="1628157"/>
    <lineage>
        <taxon>Bacteria</taxon>
        <taxon>Pseudomonadati</taxon>
        <taxon>Bacteroidota</taxon>
        <taxon>Bacteroidia</taxon>
        <taxon>Marinilabiliales</taxon>
        <taxon>Marinilabiliaceae</taxon>
        <taxon>Carboxylicivirga</taxon>
    </lineage>
</organism>
<dbReference type="PROSITE" id="PS51257">
    <property type="entry name" value="PROKAR_LIPOPROTEIN"/>
    <property type="match status" value="1"/>
</dbReference>
<name>A0ABS5JQB5_9BACT</name>
<reference evidence="1 2" key="1">
    <citation type="journal article" date="2015" name="Int. J. Syst. Evol. Microbiol.">
        <title>Carboxylicivirga linearis sp. nov., isolated from a sea cucumber culture pond.</title>
        <authorList>
            <person name="Wang F.Q."/>
            <person name="Zhou Y.X."/>
            <person name="Lin X.Z."/>
            <person name="Chen G.J."/>
            <person name="Du Z.J."/>
        </authorList>
    </citation>
    <scope>NUCLEOTIDE SEQUENCE [LARGE SCALE GENOMIC DNA]</scope>
    <source>
        <strain evidence="1 2">FB218</strain>
    </source>
</reference>
<protein>
    <recommendedName>
        <fullName evidence="3">DUF4493 domain-containing protein</fullName>
    </recommendedName>
</protein>
<evidence type="ECO:0008006" key="3">
    <source>
        <dbReference type="Google" id="ProtNLM"/>
    </source>
</evidence>
<keyword evidence="2" id="KW-1185">Reference proteome</keyword>
<evidence type="ECO:0000313" key="1">
    <source>
        <dbReference type="EMBL" id="MBS2097064.1"/>
    </source>
</evidence>
<accession>A0ABS5JQB5</accession>
<dbReference type="Proteomes" id="UP000708576">
    <property type="component" value="Unassembled WGS sequence"/>
</dbReference>
<sequence length="503" mass="56308">MRVVWTSLLLLGVMASCIGDEFNVDKLSDEMELTSGIALPLARASITVGDILSEETDFVKYYKDEDGNERIMLFQDSDSVSHIGLNDFLKISGQDFNIPVPYSSFQYQQEITQNINIPFNISNAQLSTIGASYDIVFTFSQLNDPITVTIDFQSLTEGTNPLEVELSGNGTVSHSVSQKLQLTNNELPLKVTIRPSNGSTSYSHIGNINVSLENISLTYARGQIDEIAIDIDNGNHQFDFDVFDNLPDGIEFDDPRFKILVNNSTPLEGIFNTNITGKVDNNESLQLNTPNNLFFSSCPENEEYNSDTIVIDKNNSNIKDFLYEVPSEFVYKGDMLLRPDANHTGEIELDEASRIYMGYQVEVPLKIIVNSTMDADTIDLEDFDFIEDLTKAKIEFFSLNGFPFQAGALLHFYNTETMSISETIESNIIAAAIVDENGIVTEKKEHTQAIELTPEQINKLTEADKVIMQLMLRTSNYEQNQPVVLLTDNELSLQVSIKGEVNY</sequence>
<evidence type="ECO:0000313" key="2">
    <source>
        <dbReference type="Proteomes" id="UP000708576"/>
    </source>
</evidence>
<dbReference type="RefSeq" id="WP_212212881.1">
    <property type="nucleotide sequence ID" value="NZ_JAGUCO010000001.1"/>
</dbReference>
<dbReference type="EMBL" id="JAGUCO010000001">
    <property type="protein sequence ID" value="MBS2097064.1"/>
    <property type="molecule type" value="Genomic_DNA"/>
</dbReference>
<comment type="caution">
    <text evidence="1">The sequence shown here is derived from an EMBL/GenBank/DDBJ whole genome shotgun (WGS) entry which is preliminary data.</text>
</comment>
<gene>
    <name evidence="1" type="ORF">KEM10_02165</name>
</gene>